<feature type="compositionally biased region" description="Low complexity" evidence="1">
    <location>
        <begin position="97"/>
        <end position="110"/>
    </location>
</feature>
<sequence length="124" mass="13440">MGRRLEPRRIVLNGVPAVALTLEEYERLVLARRQLGGQSSRMSGLNRDLSLAANLLEDARAELCTTDGTGGCPAGRSEQEGDRLCCRIQALLGSARFAAPSRSSAPADSSPKPRRRTRRATGHR</sequence>
<feature type="region of interest" description="Disordered" evidence="1">
    <location>
        <begin position="97"/>
        <end position="124"/>
    </location>
</feature>
<evidence type="ECO:0000256" key="1">
    <source>
        <dbReference type="SAM" id="MobiDB-lite"/>
    </source>
</evidence>
<name>A0A3M0I2X1_9ACTN</name>
<reference evidence="2 3" key="1">
    <citation type="submission" date="2017-11" db="EMBL/GenBank/DDBJ databases">
        <title>Draft genome of actinobacteria isolated from guarana (Paullinia cupana (Mart.) Ducke.</title>
        <authorList>
            <person name="Siqueira K.A."/>
            <person name="Liotti R.G."/>
            <person name="Mendes T.A.O."/>
            <person name="Soares M.A."/>
        </authorList>
    </citation>
    <scope>NUCLEOTIDE SEQUENCE [LARGE SCALE GENOMIC DNA]</scope>
    <source>
        <strain evidence="2 3">193</strain>
    </source>
</reference>
<comment type="caution">
    <text evidence="2">The sequence shown here is derived from an EMBL/GenBank/DDBJ whole genome shotgun (WGS) entry which is preliminary data.</text>
</comment>
<evidence type="ECO:0000313" key="3">
    <source>
        <dbReference type="Proteomes" id="UP000270471"/>
    </source>
</evidence>
<dbReference type="Proteomes" id="UP000270471">
    <property type="component" value="Unassembled WGS sequence"/>
</dbReference>
<protein>
    <submittedName>
        <fullName evidence="2">Uncharacterized protein</fullName>
    </submittedName>
</protein>
<keyword evidence="3" id="KW-1185">Reference proteome</keyword>
<accession>A0A3M0I2X1</accession>
<feature type="compositionally biased region" description="Basic residues" evidence="1">
    <location>
        <begin position="112"/>
        <end position="124"/>
    </location>
</feature>
<dbReference type="EMBL" id="PENI01000034">
    <property type="protein sequence ID" value="RMB81063.1"/>
    <property type="molecule type" value="Genomic_DNA"/>
</dbReference>
<organism evidence="2 3">
    <name type="scientific">Streptomyces shenzhenensis</name>
    <dbReference type="NCBI Taxonomy" id="943815"/>
    <lineage>
        <taxon>Bacteria</taxon>
        <taxon>Bacillati</taxon>
        <taxon>Actinomycetota</taxon>
        <taxon>Actinomycetes</taxon>
        <taxon>Kitasatosporales</taxon>
        <taxon>Streptomycetaceae</taxon>
        <taxon>Streptomyces</taxon>
    </lineage>
</organism>
<dbReference type="AlphaFoldDB" id="A0A3M0I2X1"/>
<gene>
    <name evidence="2" type="ORF">CTZ28_36325</name>
</gene>
<proteinExistence type="predicted"/>
<evidence type="ECO:0000313" key="2">
    <source>
        <dbReference type="EMBL" id="RMB81063.1"/>
    </source>
</evidence>